<organism evidence="3 4">
    <name type="scientific">Coprococcus comes</name>
    <dbReference type="NCBI Taxonomy" id="410072"/>
    <lineage>
        <taxon>Bacteria</taxon>
        <taxon>Bacillati</taxon>
        <taxon>Bacillota</taxon>
        <taxon>Clostridia</taxon>
        <taxon>Lachnospirales</taxon>
        <taxon>Lachnospiraceae</taxon>
        <taxon>Coprococcus</taxon>
    </lineage>
</organism>
<comment type="caution">
    <text evidence="3">The sequence shown here is derived from an EMBL/GenBank/DDBJ whole genome shotgun (WGS) entry which is preliminary data.</text>
</comment>
<accession>A0A414QDA8</accession>
<gene>
    <name evidence="3" type="ORF">DW656_17600</name>
</gene>
<keyword evidence="2" id="KW-1133">Transmembrane helix</keyword>
<name>A0A414QDA8_9FIRM</name>
<evidence type="ECO:0000313" key="3">
    <source>
        <dbReference type="EMBL" id="RHF78737.1"/>
    </source>
</evidence>
<evidence type="ECO:0000313" key="4">
    <source>
        <dbReference type="Proteomes" id="UP000284579"/>
    </source>
</evidence>
<sequence length="258" mass="28820">MAKPACGARKPIKNQEGQGMLDIDENSSVEDDMFENVKTDEDMDHEMEEEEGGSAFEEESDPDESDRQEQAVIPKSQSAFLSDKDTPESYGEIIEFMNKFIEDQKAENDTFRKEIKDSLSSTATDFKQRTDLVLDEMKSIQSDMKREASATRRAQNSLSKMVASFEQGDKYAETVTKAVTDGATQAVEETVQAGTKAIDEVAKKSAKSIEKLEQAANARAKRFMRITKPEVMVNIAIWIAVAVASAIILSFCYEFFTK</sequence>
<dbReference type="EMBL" id="QRHO01000070">
    <property type="protein sequence ID" value="RHF78737.1"/>
    <property type="molecule type" value="Genomic_DNA"/>
</dbReference>
<proteinExistence type="predicted"/>
<feature type="transmembrane region" description="Helical" evidence="2">
    <location>
        <begin position="231"/>
        <end position="256"/>
    </location>
</feature>
<feature type="region of interest" description="Disordered" evidence="1">
    <location>
        <begin position="1"/>
        <end position="86"/>
    </location>
</feature>
<dbReference type="AlphaFoldDB" id="A0A414QDA8"/>
<reference evidence="3 4" key="1">
    <citation type="submission" date="2018-08" db="EMBL/GenBank/DDBJ databases">
        <title>A genome reference for cultivated species of the human gut microbiota.</title>
        <authorList>
            <person name="Zou Y."/>
            <person name="Xue W."/>
            <person name="Luo G."/>
        </authorList>
    </citation>
    <scope>NUCLEOTIDE SEQUENCE [LARGE SCALE GENOMIC DNA]</scope>
    <source>
        <strain evidence="3 4">AM23-3</strain>
    </source>
</reference>
<keyword evidence="2" id="KW-0472">Membrane</keyword>
<keyword evidence="2" id="KW-0812">Transmembrane</keyword>
<dbReference type="RefSeq" id="WP_118199871.1">
    <property type="nucleotide sequence ID" value="NZ_QRHO01000070.1"/>
</dbReference>
<dbReference type="Proteomes" id="UP000284579">
    <property type="component" value="Unassembled WGS sequence"/>
</dbReference>
<evidence type="ECO:0000256" key="2">
    <source>
        <dbReference type="SAM" id="Phobius"/>
    </source>
</evidence>
<feature type="compositionally biased region" description="Acidic residues" evidence="1">
    <location>
        <begin position="41"/>
        <end position="66"/>
    </location>
</feature>
<feature type="compositionally biased region" description="Acidic residues" evidence="1">
    <location>
        <begin position="22"/>
        <end position="34"/>
    </location>
</feature>
<evidence type="ECO:0000256" key="1">
    <source>
        <dbReference type="SAM" id="MobiDB-lite"/>
    </source>
</evidence>
<protein>
    <submittedName>
        <fullName evidence="3">Uncharacterized protein</fullName>
    </submittedName>
</protein>